<name>A0A4P8IAG5_9FIRM</name>
<proteinExistence type="predicted"/>
<reference evidence="1 2" key="1">
    <citation type="submission" date="2019-05" db="EMBL/GenBank/DDBJ databases">
        <title>Complete genome sequencing of Anaerostipes rhamnosivorans.</title>
        <authorList>
            <person name="Bui T.P.N."/>
            <person name="de Vos W.M."/>
        </authorList>
    </citation>
    <scope>NUCLEOTIDE SEQUENCE [LARGE SCALE GENOMIC DNA]</scope>
    <source>
        <strain evidence="1 2">1y2</strain>
    </source>
</reference>
<organism evidence="1 2">
    <name type="scientific">Anaerostipes rhamnosivorans</name>
    <dbReference type="NCBI Taxonomy" id="1229621"/>
    <lineage>
        <taxon>Bacteria</taxon>
        <taxon>Bacillati</taxon>
        <taxon>Bacillota</taxon>
        <taxon>Clostridia</taxon>
        <taxon>Lachnospirales</taxon>
        <taxon>Lachnospiraceae</taxon>
        <taxon>Anaerostipes</taxon>
    </lineage>
</organism>
<accession>A0A4P8IAG5</accession>
<dbReference type="KEGG" id="arf:AR1Y2_0181"/>
<sequence>MELKCPKIYKDGKYLAYGGDQEWFPGTFQRRAGCGSVTGTNIAVCEGLFSGKIKDPESISYESYLELMEGMYSYMTPGFMGYPLIGKFKKDFLSFASHKGRELCAKSMFLPRDRQDCLKFIKDGLYHGHPVALLIWRHSRREFREDNWHWVTITGYDEEQETLIWSNCGEREEIPVKVLLDDSARYYIGLVRFEEKN</sequence>
<gene>
    <name evidence="1" type="ORF">AR1Y2_0181</name>
</gene>
<keyword evidence="2" id="KW-1185">Reference proteome</keyword>
<dbReference type="AlphaFoldDB" id="A0A4P8IAG5"/>
<dbReference type="Proteomes" id="UP000298653">
    <property type="component" value="Chromosome"/>
</dbReference>
<dbReference type="EMBL" id="CP040058">
    <property type="protein sequence ID" value="QCP33635.1"/>
    <property type="molecule type" value="Genomic_DNA"/>
</dbReference>
<dbReference type="OrthoDB" id="370604at2"/>
<evidence type="ECO:0000313" key="2">
    <source>
        <dbReference type="Proteomes" id="UP000298653"/>
    </source>
</evidence>
<evidence type="ECO:0000313" key="1">
    <source>
        <dbReference type="EMBL" id="QCP33635.1"/>
    </source>
</evidence>
<protein>
    <recommendedName>
        <fullName evidence="3">Peptidase C39-like domain-containing protein</fullName>
    </recommendedName>
</protein>
<evidence type="ECO:0008006" key="3">
    <source>
        <dbReference type="Google" id="ProtNLM"/>
    </source>
</evidence>
<dbReference type="RefSeq" id="WP_137327283.1">
    <property type="nucleotide sequence ID" value="NZ_CP040058.1"/>
</dbReference>